<dbReference type="Proteomes" id="UP001291623">
    <property type="component" value="Unassembled WGS sequence"/>
</dbReference>
<sequence>MILLTFAIGRNLSCSLNELSILLLSLCPPDSLSESAIDILSILFLKLFLMIFRVPSVYRKQTLYLTR</sequence>
<protein>
    <submittedName>
        <fullName evidence="2">Uncharacterized protein</fullName>
    </submittedName>
</protein>
<keyword evidence="1" id="KW-1133">Transmembrane helix</keyword>
<accession>A0AAE1RNY0</accession>
<keyword evidence="1" id="KW-0812">Transmembrane</keyword>
<dbReference type="EMBL" id="JAVYJV010000013">
    <property type="protein sequence ID" value="KAK4355168.1"/>
    <property type="molecule type" value="Genomic_DNA"/>
</dbReference>
<evidence type="ECO:0000313" key="2">
    <source>
        <dbReference type="EMBL" id="KAK4355168.1"/>
    </source>
</evidence>
<keyword evidence="1" id="KW-0472">Membrane</keyword>
<gene>
    <name evidence="2" type="ORF">RND71_024139</name>
</gene>
<feature type="transmembrane region" description="Helical" evidence="1">
    <location>
        <begin position="39"/>
        <end position="58"/>
    </location>
</feature>
<organism evidence="2 3">
    <name type="scientific">Anisodus tanguticus</name>
    <dbReference type="NCBI Taxonomy" id="243964"/>
    <lineage>
        <taxon>Eukaryota</taxon>
        <taxon>Viridiplantae</taxon>
        <taxon>Streptophyta</taxon>
        <taxon>Embryophyta</taxon>
        <taxon>Tracheophyta</taxon>
        <taxon>Spermatophyta</taxon>
        <taxon>Magnoliopsida</taxon>
        <taxon>eudicotyledons</taxon>
        <taxon>Gunneridae</taxon>
        <taxon>Pentapetalae</taxon>
        <taxon>asterids</taxon>
        <taxon>lamiids</taxon>
        <taxon>Solanales</taxon>
        <taxon>Solanaceae</taxon>
        <taxon>Solanoideae</taxon>
        <taxon>Hyoscyameae</taxon>
        <taxon>Anisodus</taxon>
    </lineage>
</organism>
<reference evidence="2" key="1">
    <citation type="submission" date="2023-12" db="EMBL/GenBank/DDBJ databases">
        <title>Genome assembly of Anisodus tanguticus.</title>
        <authorList>
            <person name="Wang Y.-J."/>
        </authorList>
    </citation>
    <scope>NUCLEOTIDE SEQUENCE</scope>
    <source>
        <strain evidence="2">KB-2021</strain>
        <tissue evidence="2">Leaf</tissue>
    </source>
</reference>
<name>A0AAE1RNY0_9SOLA</name>
<comment type="caution">
    <text evidence="2">The sequence shown here is derived from an EMBL/GenBank/DDBJ whole genome shotgun (WGS) entry which is preliminary data.</text>
</comment>
<dbReference type="AlphaFoldDB" id="A0AAE1RNY0"/>
<evidence type="ECO:0000256" key="1">
    <source>
        <dbReference type="SAM" id="Phobius"/>
    </source>
</evidence>
<proteinExistence type="predicted"/>
<evidence type="ECO:0000313" key="3">
    <source>
        <dbReference type="Proteomes" id="UP001291623"/>
    </source>
</evidence>
<keyword evidence="3" id="KW-1185">Reference proteome</keyword>